<accession>A0ABN1R728</accession>
<feature type="domain" description="Ketosynthase family 3 (KS3)" evidence="7">
    <location>
        <begin position="4254"/>
        <end position="4682"/>
    </location>
</feature>
<dbReference type="InterPro" id="IPR036736">
    <property type="entry name" value="ACP-like_sf"/>
</dbReference>
<evidence type="ECO:0000256" key="3">
    <source>
        <dbReference type="ARBA" id="ARBA00022679"/>
    </source>
</evidence>
<protein>
    <submittedName>
        <fullName evidence="9">Type I polyketide synthase</fullName>
    </submittedName>
</protein>
<dbReference type="InterPro" id="IPR006162">
    <property type="entry name" value="Ppantetheine_attach_site"/>
</dbReference>
<dbReference type="SMART" id="SM00827">
    <property type="entry name" value="PKS_AT"/>
    <property type="match status" value="4"/>
</dbReference>
<feature type="region of interest" description="N-terminal hotdog fold" evidence="5">
    <location>
        <begin position="3502"/>
        <end position="3614"/>
    </location>
</feature>
<dbReference type="Pfam" id="PF21089">
    <property type="entry name" value="PKS_DH_N"/>
    <property type="match status" value="3"/>
</dbReference>
<dbReference type="InterPro" id="IPR049551">
    <property type="entry name" value="PKS_DH_C"/>
</dbReference>
<dbReference type="InterPro" id="IPR018201">
    <property type="entry name" value="Ketoacyl_synth_AS"/>
</dbReference>
<dbReference type="Pfam" id="PF00550">
    <property type="entry name" value="PP-binding"/>
    <property type="match status" value="4"/>
</dbReference>
<dbReference type="InterPro" id="IPR014043">
    <property type="entry name" value="Acyl_transferase_dom"/>
</dbReference>
<evidence type="ECO:0000259" key="6">
    <source>
        <dbReference type="PROSITE" id="PS50075"/>
    </source>
</evidence>
<dbReference type="Pfam" id="PF14765">
    <property type="entry name" value="PS-DH"/>
    <property type="match status" value="3"/>
</dbReference>
<dbReference type="Gene3D" id="1.10.1200.10">
    <property type="entry name" value="ACP-like"/>
    <property type="match status" value="4"/>
</dbReference>
<feature type="active site" description="Proton acceptor; for dehydratase activity" evidence="5">
    <location>
        <position position="1858"/>
    </location>
</feature>
<dbReference type="PROSITE" id="PS00606">
    <property type="entry name" value="KS3_1"/>
    <property type="match status" value="3"/>
</dbReference>
<dbReference type="SUPFAM" id="SSF53901">
    <property type="entry name" value="Thiolase-like"/>
    <property type="match status" value="4"/>
</dbReference>
<organism evidence="9 10">
    <name type="scientific">Actinocorallia libanotica</name>
    <dbReference type="NCBI Taxonomy" id="46162"/>
    <lineage>
        <taxon>Bacteria</taxon>
        <taxon>Bacillati</taxon>
        <taxon>Actinomycetota</taxon>
        <taxon>Actinomycetes</taxon>
        <taxon>Streptosporangiales</taxon>
        <taxon>Thermomonosporaceae</taxon>
        <taxon>Actinocorallia</taxon>
    </lineage>
</organism>
<gene>
    <name evidence="9" type="ORF">GCM10009550_33350</name>
</gene>
<dbReference type="InterPro" id="IPR036291">
    <property type="entry name" value="NAD(P)-bd_dom_sf"/>
</dbReference>
<dbReference type="InterPro" id="IPR016039">
    <property type="entry name" value="Thiolase-like"/>
</dbReference>
<dbReference type="InterPro" id="IPR001227">
    <property type="entry name" value="Ac_transferase_dom_sf"/>
</dbReference>
<dbReference type="InterPro" id="IPR042104">
    <property type="entry name" value="PKS_dehydratase_sf"/>
</dbReference>
<dbReference type="Pfam" id="PF00109">
    <property type="entry name" value="ketoacyl-synt"/>
    <property type="match status" value="4"/>
</dbReference>
<dbReference type="SMART" id="SM00826">
    <property type="entry name" value="PKS_DH"/>
    <property type="match status" value="3"/>
</dbReference>
<feature type="domain" description="PKS/mFAS DH" evidence="8">
    <location>
        <begin position="5146"/>
        <end position="5398"/>
    </location>
</feature>
<dbReference type="PROSITE" id="PS00012">
    <property type="entry name" value="PHOSPHOPANTETHEINE"/>
    <property type="match status" value="4"/>
</dbReference>
<name>A0ABN1R728_9ACTN</name>
<dbReference type="InterPro" id="IPR049900">
    <property type="entry name" value="PKS_mFAS_DH"/>
</dbReference>
<evidence type="ECO:0000256" key="4">
    <source>
        <dbReference type="ARBA" id="ARBA00023315"/>
    </source>
</evidence>
<proteinExistence type="predicted"/>
<feature type="domain" description="Carrier" evidence="6">
    <location>
        <begin position="5830"/>
        <end position="5905"/>
    </location>
</feature>
<feature type="domain" description="PKS/mFAS DH" evidence="8">
    <location>
        <begin position="1827"/>
        <end position="2090"/>
    </location>
</feature>
<dbReference type="InterPro" id="IPR020807">
    <property type="entry name" value="PKS_DH"/>
</dbReference>
<dbReference type="Gene3D" id="3.40.50.720">
    <property type="entry name" value="NAD(P)-binding Rossmann-like Domain"/>
    <property type="match status" value="3"/>
</dbReference>
<feature type="active site" description="Proton donor; for dehydratase activity" evidence="5">
    <location>
        <position position="3685"/>
    </location>
</feature>
<dbReference type="SMART" id="SM00822">
    <property type="entry name" value="PKS_KR"/>
    <property type="match status" value="3"/>
</dbReference>
<dbReference type="CDD" id="cd00833">
    <property type="entry name" value="PKS"/>
    <property type="match status" value="4"/>
</dbReference>
<feature type="domain" description="Carrier" evidence="6">
    <location>
        <begin position="2536"/>
        <end position="2611"/>
    </location>
</feature>
<dbReference type="CDD" id="cd08956">
    <property type="entry name" value="KR_3_FAS_SDR_x"/>
    <property type="match status" value="3"/>
</dbReference>
<dbReference type="Pfam" id="PF16197">
    <property type="entry name" value="KAsynt_C_assoc"/>
    <property type="match status" value="4"/>
</dbReference>
<evidence type="ECO:0000259" key="7">
    <source>
        <dbReference type="PROSITE" id="PS52004"/>
    </source>
</evidence>
<dbReference type="SMART" id="SM00823">
    <property type="entry name" value="PKS_PP"/>
    <property type="match status" value="4"/>
</dbReference>
<sequence length="5971" mass="622629">MNRPRSVPDTRPVAVIGVACRLPGAPDPAALWNLLAEGRSAIRETPRERATALEPGHPGTRFGGYLEDIAGFDTEFFGISPLEAAATDPQQRLVLELAWEALEDAGIVPATLRDTATGVFVGAIADEYAVLSRTSEPGRHTLTGTTRGIIANRVSYTLGLTGPSIAVDTAQSSSLVAVHLACESLRRGESALALAGGVNLIVDPDGTAAVARFGALSPDGHCHTFDRRANGYVRGEGAGLVLLKPLEDALADGDHVYAVIAGGAVNNDGATGGLTVPSAEAQAEVIRRACAASGLAPADLRYVELHGTGTPLGDPIEARGLGLARGGDAPVVQVGSVKTNVGHLEGAAGITGLLKTVLSIDRRHLPATLGHTDPNPAIDLDAWRLAVRTQAGPWPEGPLVAGVSSWGMGGTNCHLVLTEAPAPDPAPARGEPRSSDEPLFTGEAGPLLLSARSEAALRGQAARLRDTLTEGVPDGLGRALATTRTAFTHRAALTGDALQGLEALAAGRPAPGVRTGRASTGHLAVLFPGQGSQRPGMGSTAAAYREAFAEVAELLDARLPQPIGRIIDGPAENLNRTAFTQPALFAVEVASYRLLRSLGARPSFVAGHSIGEVAAAHVAGILDLASAVELITARGRLMDALPEGGTMLAVGASETAVTALIGGEGAAVAAVNGPEAVVVSGERAAVEQIAARAAEHGYRTRRLEVSHAFHSPLMEPMLADFREVLDGLDFGRARIPFVSTVTGGLLETTDAGYWVEHARRPVRFTDGLRRLRDLGADVFVEAGPGAVLSGLGKEATGAAFVPLLGRDGDPAAAVAGLYTAGVPLDWEAVYGRKRTRVPLPTYAFQREPHWLDGTARPRTAPAVPAATPGAPQPADLDLEARVLAEIAAALGFTDPARIDREATFQELGLDSLGLVGLRERLGELLDADLPAATLFAHPTATALVEHLSGAPEQAQTRAARAADDDPVVIVGMGCRYPGGVASPEDLWELLAEGRDVIGDFPDDRGWDPQTLDTATRRGGFLHGAGEFDAAFFGISPREALAIDPQQRLLLQVAWEALERAGIDPLSLKESDTGVFIGATTSDYTPRLHEGDGSADGYLLTGGTMSVASGRIAYVLGLRGPALTVDTACSSSLVALDLAVRAVRSGETGVALAGGAAVMATPGMFVEFSRQRGLSPDGRCKAFGAAADGTGWAEGVGVLVVERLSLARAHGHRVLAVIAGSAVNQDGASNGLTAPNGRAQEQVIARALADAGLSPADVDAVEAHGTGTTLGDPIEAHALSAAYGRDRERPLLLGSLKSNLGHTQAAAGVGGVIKMVQALQHAVLPRTLHADEPSPHITWTESGLSLLTEQTAWPDTGRPRRAAVSSFGISGTNAHLILQQAPPETPAEEPPAQAPPLLLSAADPASLARHADAVADHLAARPDLAATAGTLLTRARLRHGAAVLSGEPATATAALRALASGEPHADLVTAERVTGRTVFVFPGQGSQWPAMARGLLEHDPAFRAEIEACAAAFAEHTDWSLTAVLRGEEGAPPLERVDVVQPVLFAVMAALAAAWRAAGVIPDAVVGHSQGEIAAAYVAGALDLADAARLIVLRSRALRRITGNGGMVSVALPAQELTGLPDGLEIAVRNGPRSTVVAGPDALLDDLLARAEREGFRARRVPVDYASHTAFTEPLRAELLEAFAGLAPRPAATAFCSTVTAGTLDTTNLDADYWYRNLRRTVRFEEAVGHLIDTGHHRFVEISAHPVLTFAIEEILAARTVPGTVQGTLRRDHGGPEQLRRALAAAHLSGADVTWPRPPADPALPTYPFARDRYWLTPSARGPASSGHPLIETAVALADDALLVTGRIDPAAQPWLADHAVRGRPLVPGTVLAELAARAGEQAGAPEVAELTVRAPLPLHPARLQLLAGPPDPDGRRAFDLHARPADDQPWTLHASGVLAPAADTGTPYTGPGPGPDAAPIDLTGIYDRLFRLGYDYGPAFQGLSAAWRTGGVLHAEVSGPDGEFAVHPALLDAALHPVVAGLLGAEPERPLLPFAFEGLRLERPASGILRVRIEPLSADRYRFSFTDADGRPVGEIASLAFRPLAAEDARPLVHHLTWEPLPEGSAAPFAVLHGLGGTDLLTGPHPIVTDLADAPPTVLVPLGPAAPDEASDEAEGTAGAARARTAAVLDLIQETLPGTTRLVFAVAEDDLASAPVRGLVRTAAAEHPGRFALAAVTGSAPAALLAADHGEPEVAVRGGKVLGRRLTAATSQGPPRPVPEGTVLITGGTGGLGSLVARRFAAAENPPHLLLAGRSGITAPGAPDLVAELTSAGATVTVAACDVTDRAALRRLLADIPPERPLRAVVHTAGLLADATVANLTRARLADALRPKIDAAWHLHELTLGLPLERFDLFSSAVAALGVPGQGNYAAGNAFLDALAEHRHRLGLPAASLAWGVWDEASAMTGHLTDADRTRLARLGVGGLATEEALDVLDRAEGPYAFVSPLEETLLREEAAAGRLPALFSRLVRRPGRARRQEQGAWARRLLAERPEDRRRTAVALLREQVAAVLGHTDPSALGSALAFKDLGFDSLTAVELRTRLTALTGLSLPATIVFEFPTITELAHHLASSLEERPVTAAPVTVRAAASSDDPVVIVGMGCRYPGGAASPEELWELVFEGRDVIGDFPDDRGWNVEALFHPDPDHRGTSSTRRGGFLHGAGEFDAAFFGMSPREALATDPQQRLLLQVAWEALERAGIDPLSLKESDTGVFVGAMYDDYAARLHAAPEELEGLLLAGNQSSVASGRIAYQLGLRGPALTVDTACSSSLVALDLAVRAIRSGEVSMALAGGVAVMATPGMFVEFSRQRGLSPDGRCKAFGAAADGTGWSEGVGMLVVERLSRAREHGHRVLAVIAGSAVNQDGASNGLTAPNGRAQEQVITRALADAGLSPGDVDAVEAHGTGTVLGDPIEAHALIAAYGRDRETPLLLGSLKSNLGHTQAAAGVGGVIKMVQALHHGVLPRTLHADEPSPHVEWDPSVALLTERTAWPETGRPRRAGVSSFGISGTNAHLILQQAPPEPGRTDESHEAGPLVLSAKTETALRAQAAALHELFTGPAAPDPAGVSLTLARRSRFPHRAVLEPGPDLPDALAALRDGRPHPLLVTGTAREEQRLAALFSGQGSQRTGMALELLAASPRFAEAFDAVADGFGLDLRGLLADEDGPLHQTRYAQPALFAVEVALYRLAESHGLRPDHLIGHSIGELAAAHVAGVLDLAATCTLVAARGRLMQSARQGGAMAAFDGTEQQITDLAGGAADLAAVNGPGSVVLSGDAATIDELVARWKAGGRRATRLKVSHAFHSAHMDEVLAEFREVASGLVFHPARLPVISTVTGTVAAPEDLADPDYWTAQIRRPVRFADAVRAARKVGVTCFVELGPDGTLAAHAGEDGALAVPVLRRDRPEVRSFREALARLHTAGVPVDHASFVSGARPADLPTYPFQTRRYWLLPDTAPATPADLGLDAAPHPLLGGSTDLPDGGRLFTGVLSTERTPWLADHRIGGRALAPAALLAELALAVGAATGRPHLADLTLDAPIVLDGEVRLQLTLTGSGELTFRTRREDTWTTHATATLTDTDAAPAPSVAPIPDAPGVLAEGVHAALAGHGYDYGPAFRGLTAAWSDGDTLYAEAALPPLPAAETTRHLLHPALLDAALHTLPLHGLDGPSRIPYGLEGVRLHTAHATAVRARLTPLDADSYRLELTDRDGRPVLTADRLRLRPLPTAARLYELRWHPADTVDDAPGPVAQPQNVAEALALVQEHLSHDLPEPLTVRTHGLATEDDEPASREAAAIWGLVGAAQAEHPGRLLLIDGKPNGGEPTGRVGSGGVGSVSVGVSRAAVRDGRTLTPRLVPLTAEPGGEPLWPRSAEGGTVLVTGGTGAVGRAVARHLAAAHGVRNLLLAGRRGAGHPDAAEIEEELSALGAHPAFAALDLTDRDALAALLDAVPLTGVVHAAGITGDATVTRLDPETLHQVIAVKADTARHLDELTRGRDLDAFVAFGSVAAVLGTAGQAAYAAANASLEAVTRARRLAGERAVTLHWGLWDLDGGMAADLSERDLVRLADAGIRPMAEHEALSLLDTALATGRPALVAARLDRVPAALTPPVTTTTTTTTTTTNAAAATVREARTGPLVLEAIAAVLGYGGAAEIDTERTFAELGVDSLTAVELRNRLSSVLGVRLPGAVIFDHPTPRALIDHLERPAGLDDPGHDREEPAPAAVSADEPIAIVGMACRFPGGVRTPADLWELLEEGRDAITAFPDDRGWDPALYDPDPERTGTSTTRYGGFLHDAAEFDPEFFGISPREALAVDPQQRLLLQAAWEAVEDAGIDPASLRGSQSGVFVGVMYSDYGARVHQRPGAARELEGYLVSGSAGSVASGRISYTLGLEGPAVTIDTACSSSLVAVHQAAQALRLGECSLALAGGATVMASPATFVEFSRQRGLADDGRCKPFSAAADGTAWGEGAGLLVLQRLSDALRDGRRVLAVVRGSAVNQDGASNGLTAPNGPSQERVIRGALRGAGLRPRDVDVLEAHGTGTRLGDPIEAGAVLNTYGGDRNGRPPLLMGSVKSNLGHTQAAAGVAGIIKSVLAMRHGRVPATLHLDGLSEHVDWSPGTVDVPAATVPWPDGPGPRRAAVSSFGISGTNAHVILEQGPPEPAREHRQEGSVVPWVLSARTEDGVREQAERLHHRVLADPQAHPADVAYALATTRTAFDHRAVILGRSREELLAGLDALRTGAPAGDGFPLVVTGTAARGATAVLFTGQGSQRADMAEELREAFPVFARAFDEVTALFREQEGLDVPAAIADPSLIDQTRHTQAALFTVEVALFRLLESLGLRAELLAGHSIGELAAAHLSGALALADAVTLVGLRGRLMQECPEGGLMHAVQADPETVRAVLAETGAAADIAAVNGPEAVVVSGDADAVETVTGLLRERGHRVRPLTVSHAFHSAHMDPAAARFRDQVDTVATGTMGRTVVSTLTGREAGPELLGSGTHWADQVRGTVRFADALRRLRELGAVRFLEVGPDAALTALLRQTDETRAHAVMDRRHPDTQAFWTFVAGAYVAGADWDWRALLGPDAAPVPLPTYPFRRERLWLMPPAADGTAAGIGADEPAHPLLAASVTTPDASSTFHTGVLSHRRQPWLADHALRGVPLLPAAALADLTARLAAEHGHPAVRELSLHAPVLIGATEEIRLRVSVTGPHAQIHTRPADAEEWTLNAEAVLGETEPGPAWAGERPAAARPVDLSGLYPALAARGYDYGSAFQGLRALWRDGTDSYAEVATEDGTLPGLIDAAFHAWIADGDGPLLVPYAFRDLRIHGEPRGPLRVRLRRTGEDAFALDAVDERGRPAFSAGEVRARQVEAAALLARRTTALRPYEVAWVQARLDAAPAGRTVVLGDPIPGLALEAVPVPDGTEDVIVAAAPEGGIRTSVLAVRDLILTLPERARLVVLTRGALAATPGDRVEHAEQAALWGLVRTARQERPGRVGIVDADDHPDTLTALPRLLASAPGQLAVRRGTALRPRLRALPASPAPDGRSGPDLGAETVLVTGAGGALGSAIARHLAGHRLLLVSRRGDADPGLAALGAELDAEVAACDLADSDAVAELLRGRTLSAVVHSAGVLADAVLDNLTADDLDRVLRPKTDAAWNLHRHTEDQPLRAFVLFSSIAGVVGNAGQAAYAAANTALDALAQRRRAEGLPATSLAWGLWEDGMAAALDPAARARIDRLGIRPLAAAEGLELFDRSLDADAALLVTARLAPAASPGLPEVLADLAPARPAPPRETLGERVAGLDREAALDLVRGAVAARIAEVLGLDGPARVPDDRGLFDLGLDSLTAVELRNRLSADLGERLPTTVLFDQPTVRALGAHLLDLCEPARPGYDPQVLAAWIAAADGDGRAELARALKDALSALDTSEEDDFGMDSASDDELFGLLDRELSD</sequence>
<dbReference type="RefSeq" id="WP_344241733.1">
    <property type="nucleotide sequence ID" value="NZ_BAAAHH010000012.1"/>
</dbReference>
<evidence type="ECO:0000256" key="2">
    <source>
        <dbReference type="ARBA" id="ARBA00022553"/>
    </source>
</evidence>
<dbReference type="SUPFAM" id="SSF52151">
    <property type="entry name" value="FabD/lysophospholipase-like"/>
    <property type="match status" value="4"/>
</dbReference>
<dbReference type="SUPFAM" id="SSF55048">
    <property type="entry name" value="Probable ACP-binding domain of malonyl-CoA ACP transacylase"/>
    <property type="match status" value="4"/>
</dbReference>
<dbReference type="SUPFAM" id="SSF51735">
    <property type="entry name" value="NAD(P)-binding Rossmann-fold domains"/>
    <property type="match status" value="6"/>
</dbReference>
<feature type="active site" description="Proton acceptor; for dehydratase activity" evidence="5">
    <location>
        <position position="3533"/>
    </location>
</feature>
<feature type="region of interest" description="C-terminal hotdog fold" evidence="5">
    <location>
        <begin position="3624"/>
        <end position="3760"/>
    </location>
</feature>
<dbReference type="SUPFAM" id="SSF47336">
    <property type="entry name" value="ACP-like"/>
    <property type="match status" value="4"/>
</dbReference>
<dbReference type="PANTHER" id="PTHR43775:SF51">
    <property type="entry name" value="INACTIVE PHENOLPHTHIOCEROL SYNTHESIS POLYKETIDE SYNTHASE TYPE I PKS1-RELATED"/>
    <property type="match status" value="1"/>
</dbReference>
<evidence type="ECO:0000256" key="1">
    <source>
        <dbReference type="ARBA" id="ARBA00022450"/>
    </source>
</evidence>
<dbReference type="InterPro" id="IPR013968">
    <property type="entry name" value="PKS_KR"/>
</dbReference>
<dbReference type="InterPro" id="IPR057326">
    <property type="entry name" value="KR_dom"/>
</dbReference>
<feature type="domain" description="Ketosynthase family 3 (KS3)" evidence="7">
    <location>
        <begin position="964"/>
        <end position="1379"/>
    </location>
</feature>
<keyword evidence="2" id="KW-0597">Phosphoprotein</keyword>
<dbReference type="PROSITE" id="PS50075">
    <property type="entry name" value="CARRIER"/>
    <property type="match status" value="4"/>
</dbReference>
<dbReference type="SMART" id="SM00825">
    <property type="entry name" value="PKS_KS"/>
    <property type="match status" value="4"/>
</dbReference>
<dbReference type="PANTHER" id="PTHR43775">
    <property type="entry name" value="FATTY ACID SYNTHASE"/>
    <property type="match status" value="1"/>
</dbReference>
<feature type="region of interest" description="N-terminal hotdog fold" evidence="5">
    <location>
        <begin position="1827"/>
        <end position="1945"/>
    </location>
</feature>
<feature type="domain" description="Ketosynthase family 3 (KS3)" evidence="7">
    <location>
        <begin position="2630"/>
        <end position="3053"/>
    </location>
</feature>
<dbReference type="PROSITE" id="PS52004">
    <property type="entry name" value="KS3_2"/>
    <property type="match status" value="4"/>
</dbReference>
<evidence type="ECO:0000259" key="8">
    <source>
        <dbReference type="PROSITE" id="PS52019"/>
    </source>
</evidence>
<feature type="domain" description="Carrier" evidence="6">
    <location>
        <begin position="873"/>
        <end position="951"/>
    </location>
</feature>
<feature type="domain" description="Carrier" evidence="6">
    <location>
        <begin position="4159"/>
        <end position="4234"/>
    </location>
</feature>
<dbReference type="InterPro" id="IPR016036">
    <property type="entry name" value="Malonyl_transacylase_ACP-bd"/>
</dbReference>
<dbReference type="Pfam" id="PF22953">
    <property type="entry name" value="SpnB_Rossmann"/>
    <property type="match status" value="1"/>
</dbReference>
<feature type="active site" description="Proton acceptor; for dehydratase activity" evidence="5">
    <location>
        <position position="5178"/>
    </location>
</feature>
<dbReference type="Pfam" id="PF00698">
    <property type="entry name" value="Acyl_transf_1"/>
    <property type="match status" value="4"/>
</dbReference>
<comment type="caution">
    <text evidence="9">The sequence shown here is derived from an EMBL/GenBank/DDBJ whole genome shotgun (WGS) entry which is preliminary data.</text>
</comment>
<dbReference type="InterPro" id="IPR014030">
    <property type="entry name" value="Ketoacyl_synth_N"/>
</dbReference>
<dbReference type="Gene3D" id="3.10.129.110">
    <property type="entry name" value="Polyketide synthase dehydratase"/>
    <property type="match status" value="3"/>
</dbReference>
<dbReference type="Pfam" id="PF08659">
    <property type="entry name" value="KR"/>
    <property type="match status" value="3"/>
</dbReference>
<evidence type="ECO:0000313" key="10">
    <source>
        <dbReference type="Proteomes" id="UP001500665"/>
    </source>
</evidence>
<dbReference type="InterPro" id="IPR009081">
    <property type="entry name" value="PP-bd_ACP"/>
</dbReference>
<feature type="active site" description="Proton donor; for dehydratase activity" evidence="5">
    <location>
        <position position="2012"/>
    </location>
</feature>
<feature type="domain" description="PKS/mFAS DH" evidence="8">
    <location>
        <begin position="3502"/>
        <end position="3760"/>
    </location>
</feature>
<dbReference type="InterPro" id="IPR050091">
    <property type="entry name" value="PKS_NRPS_Biosynth_Enz"/>
</dbReference>
<keyword evidence="3" id="KW-0808">Transferase</keyword>
<feature type="active site" description="Proton donor; for dehydratase activity" evidence="5">
    <location>
        <position position="5324"/>
    </location>
</feature>
<dbReference type="InterPro" id="IPR016035">
    <property type="entry name" value="Acyl_Trfase/lysoPLipase"/>
</dbReference>
<feature type="domain" description="Ketosynthase family 3 (KS3)" evidence="7">
    <location>
        <begin position="10"/>
        <end position="419"/>
    </location>
</feature>
<dbReference type="Gene3D" id="3.40.366.10">
    <property type="entry name" value="Malonyl-Coenzyme A Acyl Carrier Protein, domain 2"/>
    <property type="match status" value="4"/>
</dbReference>
<dbReference type="Gene3D" id="3.40.47.10">
    <property type="match status" value="4"/>
</dbReference>
<keyword evidence="4" id="KW-0012">Acyltransferase</keyword>
<feature type="region of interest" description="N-terminal hotdog fold" evidence="5">
    <location>
        <begin position="5146"/>
        <end position="5262"/>
    </location>
</feature>
<keyword evidence="10" id="KW-1185">Reference proteome</keyword>
<dbReference type="InterPro" id="IPR014031">
    <property type="entry name" value="Ketoacyl_synth_C"/>
</dbReference>
<dbReference type="Gene3D" id="3.30.70.3290">
    <property type="match status" value="4"/>
</dbReference>
<dbReference type="InterPro" id="IPR020806">
    <property type="entry name" value="PKS_PP-bd"/>
</dbReference>
<dbReference type="Pfam" id="PF02801">
    <property type="entry name" value="Ketoacyl-synt_C"/>
    <property type="match status" value="4"/>
</dbReference>
<dbReference type="EMBL" id="BAAAHH010000012">
    <property type="protein sequence ID" value="GAA0952513.1"/>
    <property type="molecule type" value="Genomic_DNA"/>
</dbReference>
<dbReference type="InterPro" id="IPR049552">
    <property type="entry name" value="PKS_DH_N"/>
</dbReference>
<evidence type="ECO:0000256" key="5">
    <source>
        <dbReference type="PROSITE-ProRule" id="PRU01363"/>
    </source>
</evidence>
<dbReference type="PROSITE" id="PS52019">
    <property type="entry name" value="PKS_MFAS_DH"/>
    <property type="match status" value="3"/>
</dbReference>
<keyword evidence="1" id="KW-0596">Phosphopantetheine</keyword>
<dbReference type="Proteomes" id="UP001500665">
    <property type="component" value="Unassembled WGS sequence"/>
</dbReference>
<dbReference type="InterPro" id="IPR055123">
    <property type="entry name" value="SpnB-like_Rossmann"/>
</dbReference>
<evidence type="ECO:0000313" key="9">
    <source>
        <dbReference type="EMBL" id="GAA0952513.1"/>
    </source>
</evidence>
<reference evidence="9 10" key="1">
    <citation type="journal article" date="2019" name="Int. J. Syst. Evol. Microbiol.">
        <title>The Global Catalogue of Microorganisms (GCM) 10K type strain sequencing project: providing services to taxonomists for standard genome sequencing and annotation.</title>
        <authorList>
            <consortium name="The Broad Institute Genomics Platform"/>
            <consortium name="The Broad Institute Genome Sequencing Center for Infectious Disease"/>
            <person name="Wu L."/>
            <person name="Ma J."/>
        </authorList>
    </citation>
    <scope>NUCLEOTIDE SEQUENCE [LARGE SCALE GENOMIC DNA]</scope>
    <source>
        <strain evidence="9 10">JCM 10696</strain>
    </source>
</reference>
<feature type="region of interest" description="C-terminal hotdog fold" evidence="5">
    <location>
        <begin position="1957"/>
        <end position="2090"/>
    </location>
</feature>
<dbReference type="InterPro" id="IPR020841">
    <property type="entry name" value="PKS_Beta-ketoAc_synthase_dom"/>
</dbReference>
<dbReference type="InterPro" id="IPR032821">
    <property type="entry name" value="PKS_assoc"/>
</dbReference>
<feature type="region of interest" description="C-terminal hotdog fold" evidence="5">
    <location>
        <begin position="5272"/>
        <end position="5398"/>
    </location>
</feature>
<dbReference type="SMART" id="SM01294">
    <property type="entry name" value="PKS_PP_betabranch"/>
    <property type="match status" value="4"/>
</dbReference>